<evidence type="ECO:0000313" key="1">
    <source>
        <dbReference type="EMBL" id="QHI67938.1"/>
    </source>
</evidence>
<sequence length="220" mass="24657">MKKFVRTVFGLLALVAVILVAGTLFYGTKTVHDLLGENKKLKEAISTLTTEEQIGYAKVLMQEARDGQLYTTLRFVETERGNPLKTVLQKEVEIEGDIVHFDALIVSFSGQAVIDGKDRSLYLWRRVYGDNQAPSAGFEIEEPGAEPARYAGLLSRLRLKDQQMFWNAIWDLANDPEALEQHGIKAVYGNAVYKKLRPGLIYVFKISPTGQLIPETVPDL</sequence>
<name>A0A6P1M6W1_9BACT</name>
<dbReference type="RefSeq" id="WP_160625972.1">
    <property type="nucleotide sequence ID" value="NZ_CP047593.1"/>
</dbReference>
<dbReference type="Proteomes" id="UP000464954">
    <property type="component" value="Chromosome"/>
</dbReference>
<evidence type="ECO:0000313" key="2">
    <source>
        <dbReference type="Proteomes" id="UP000464954"/>
    </source>
</evidence>
<keyword evidence="2" id="KW-1185">Reference proteome</keyword>
<protein>
    <submittedName>
        <fullName evidence="1">Uncharacterized protein</fullName>
    </submittedName>
</protein>
<reference evidence="1 2" key="1">
    <citation type="submission" date="2020-01" db="EMBL/GenBank/DDBJ databases">
        <title>Ponticoccus aerotolerans gen. nov., sp. nov., an anaerobic bacterium and proposal of Ponticoccusceae fam. nov., Ponticoccusles ord. nov. and Ponticoccuse classis nov. in the phylum Kiritimatiellaeota.</title>
        <authorList>
            <person name="Zhou L.Y."/>
            <person name="Du Z.J."/>
        </authorList>
    </citation>
    <scope>NUCLEOTIDE SEQUENCE [LARGE SCALE GENOMIC DNA]</scope>
    <source>
        <strain evidence="1 2">S-5007</strain>
    </source>
</reference>
<proteinExistence type="predicted"/>
<organism evidence="1 2">
    <name type="scientific">Tichowtungia aerotolerans</name>
    <dbReference type="NCBI Taxonomy" id="2697043"/>
    <lineage>
        <taxon>Bacteria</taxon>
        <taxon>Pseudomonadati</taxon>
        <taxon>Kiritimatiellota</taxon>
        <taxon>Tichowtungiia</taxon>
        <taxon>Tichowtungiales</taxon>
        <taxon>Tichowtungiaceae</taxon>
        <taxon>Tichowtungia</taxon>
    </lineage>
</organism>
<dbReference type="AlphaFoldDB" id="A0A6P1M6W1"/>
<dbReference type="EMBL" id="CP047593">
    <property type="protein sequence ID" value="QHI67938.1"/>
    <property type="molecule type" value="Genomic_DNA"/>
</dbReference>
<accession>A0A6P1M6W1</accession>
<gene>
    <name evidence="1" type="ORF">GT409_00240</name>
</gene>
<dbReference type="KEGG" id="taer:GT409_00240"/>